<comment type="caution">
    <text evidence="17">The sequence shown here is derived from an EMBL/GenBank/DDBJ whole genome shotgun (WGS) entry which is preliminary data.</text>
</comment>
<dbReference type="GO" id="GO:0015937">
    <property type="term" value="P:coenzyme A biosynthetic process"/>
    <property type="evidence" value="ECO:0007669"/>
    <property type="project" value="UniProtKB-UniRule"/>
</dbReference>
<dbReference type="GO" id="GO:0005524">
    <property type="term" value="F:ATP binding"/>
    <property type="evidence" value="ECO:0007669"/>
    <property type="project" value="UniProtKB-UniRule"/>
</dbReference>
<dbReference type="SUPFAM" id="SSF53067">
    <property type="entry name" value="Actin-like ATPase domain"/>
    <property type="match status" value="2"/>
</dbReference>
<keyword evidence="10 16" id="KW-0418">Kinase</keyword>
<keyword evidence="7 16" id="KW-0963">Cytoplasm</keyword>
<dbReference type="EC" id="2.7.1.33" evidence="6 16"/>
<comment type="cofactor">
    <cofactor evidence="2">
        <name>K(+)</name>
        <dbReference type="ChEBI" id="CHEBI:29103"/>
    </cofactor>
</comment>
<evidence type="ECO:0000256" key="15">
    <source>
        <dbReference type="ARBA" id="ARBA00040883"/>
    </source>
</evidence>
<feature type="binding site" evidence="16">
    <location>
        <position position="128"/>
    </location>
    <ligand>
        <name>K(+)</name>
        <dbReference type="ChEBI" id="CHEBI:29103"/>
    </ligand>
</feature>
<dbReference type="GO" id="GO:0005737">
    <property type="term" value="C:cytoplasm"/>
    <property type="evidence" value="ECO:0007669"/>
    <property type="project" value="UniProtKB-SubCell"/>
</dbReference>
<keyword evidence="12 16" id="KW-0630">Potassium</keyword>
<dbReference type="EMBL" id="DVNK01000041">
    <property type="protein sequence ID" value="HIU46967.1"/>
    <property type="molecule type" value="Genomic_DNA"/>
</dbReference>
<reference evidence="17" key="1">
    <citation type="submission" date="2020-10" db="EMBL/GenBank/DDBJ databases">
        <authorList>
            <person name="Gilroy R."/>
        </authorList>
    </citation>
    <scope>NUCLEOTIDE SEQUENCE</scope>
    <source>
        <strain evidence="17">ChiSxjej2B14-8506</strain>
    </source>
</reference>
<dbReference type="GO" id="GO:0004594">
    <property type="term" value="F:pantothenate kinase activity"/>
    <property type="evidence" value="ECO:0007669"/>
    <property type="project" value="UniProtKB-UniRule"/>
</dbReference>
<feature type="binding site" evidence="16">
    <location>
        <position position="131"/>
    </location>
    <ligand>
        <name>ATP</name>
        <dbReference type="ChEBI" id="CHEBI:30616"/>
    </ligand>
</feature>
<evidence type="ECO:0000256" key="5">
    <source>
        <dbReference type="ARBA" id="ARBA00011738"/>
    </source>
</evidence>
<reference evidence="17" key="2">
    <citation type="journal article" date="2021" name="PeerJ">
        <title>Extensive microbial diversity within the chicken gut microbiome revealed by metagenomics and culture.</title>
        <authorList>
            <person name="Gilroy R."/>
            <person name="Ravi A."/>
            <person name="Getino M."/>
            <person name="Pursley I."/>
            <person name="Horton D.L."/>
            <person name="Alikhan N.F."/>
            <person name="Baker D."/>
            <person name="Gharbi K."/>
            <person name="Hall N."/>
            <person name="Watson M."/>
            <person name="Adriaenssens E.M."/>
            <person name="Foster-Nyarko E."/>
            <person name="Jarju S."/>
            <person name="Secka A."/>
            <person name="Antonio M."/>
            <person name="Oren A."/>
            <person name="Chaudhuri R.R."/>
            <person name="La Ragione R."/>
            <person name="Hildebrand F."/>
            <person name="Pallen M.J."/>
        </authorList>
    </citation>
    <scope>NUCLEOTIDE SEQUENCE</scope>
    <source>
        <strain evidence="17">ChiSxjej2B14-8506</strain>
    </source>
</reference>
<feature type="binding site" evidence="16">
    <location>
        <position position="183"/>
    </location>
    <ligand>
        <name>substrate</name>
    </ligand>
</feature>
<dbReference type="NCBIfam" id="NF009848">
    <property type="entry name" value="PRK13318.1-6"/>
    <property type="match status" value="1"/>
</dbReference>
<name>A0A9D1LS46_9FIRM</name>
<dbReference type="Gene3D" id="3.30.420.40">
    <property type="match status" value="2"/>
</dbReference>
<evidence type="ECO:0000256" key="16">
    <source>
        <dbReference type="HAMAP-Rule" id="MF_01274"/>
    </source>
</evidence>
<evidence type="ECO:0000313" key="17">
    <source>
        <dbReference type="EMBL" id="HIU46967.1"/>
    </source>
</evidence>
<dbReference type="InterPro" id="IPR004619">
    <property type="entry name" value="Type_III_PanK"/>
</dbReference>
<evidence type="ECO:0000256" key="6">
    <source>
        <dbReference type="ARBA" id="ARBA00012102"/>
    </source>
</evidence>
<evidence type="ECO:0000256" key="13">
    <source>
        <dbReference type="ARBA" id="ARBA00022993"/>
    </source>
</evidence>
<evidence type="ECO:0000256" key="2">
    <source>
        <dbReference type="ARBA" id="ARBA00001958"/>
    </source>
</evidence>
<dbReference type="PANTHER" id="PTHR34265">
    <property type="entry name" value="TYPE III PANTOTHENATE KINASE"/>
    <property type="match status" value="1"/>
</dbReference>
<dbReference type="InterPro" id="IPR043129">
    <property type="entry name" value="ATPase_NBD"/>
</dbReference>
<feature type="binding site" evidence="16">
    <location>
        <begin position="106"/>
        <end position="109"/>
    </location>
    <ligand>
        <name>substrate</name>
    </ligand>
</feature>
<comment type="catalytic activity">
    <reaction evidence="1 16">
        <text>(R)-pantothenate + ATP = (R)-4'-phosphopantothenate + ADP + H(+)</text>
        <dbReference type="Rhea" id="RHEA:16373"/>
        <dbReference type="ChEBI" id="CHEBI:10986"/>
        <dbReference type="ChEBI" id="CHEBI:15378"/>
        <dbReference type="ChEBI" id="CHEBI:29032"/>
        <dbReference type="ChEBI" id="CHEBI:30616"/>
        <dbReference type="ChEBI" id="CHEBI:456216"/>
        <dbReference type="EC" id="2.7.1.33"/>
    </reaction>
</comment>
<evidence type="ECO:0000313" key="18">
    <source>
        <dbReference type="Proteomes" id="UP000824123"/>
    </source>
</evidence>
<evidence type="ECO:0000256" key="7">
    <source>
        <dbReference type="ARBA" id="ARBA00022490"/>
    </source>
</evidence>
<feature type="active site" description="Proton acceptor" evidence="16">
    <location>
        <position position="108"/>
    </location>
</feature>
<comment type="function">
    <text evidence="16">Catalyzes the phosphorylation of pantothenate (Pan), the first step in CoA biosynthesis.</text>
</comment>
<evidence type="ECO:0000256" key="3">
    <source>
        <dbReference type="ARBA" id="ARBA00004496"/>
    </source>
</evidence>
<evidence type="ECO:0000256" key="10">
    <source>
        <dbReference type="ARBA" id="ARBA00022777"/>
    </source>
</evidence>
<comment type="cofactor">
    <cofactor evidence="16">
        <name>NH4(+)</name>
        <dbReference type="ChEBI" id="CHEBI:28938"/>
    </cofactor>
    <cofactor evidence="16">
        <name>K(+)</name>
        <dbReference type="ChEBI" id="CHEBI:29103"/>
    </cofactor>
    <text evidence="16">A monovalent cation. Ammonium or potassium.</text>
</comment>
<dbReference type="AlphaFoldDB" id="A0A9D1LS46"/>
<dbReference type="NCBIfam" id="NF009855">
    <property type="entry name" value="PRK13321.1"/>
    <property type="match status" value="1"/>
</dbReference>
<keyword evidence="13 16" id="KW-0173">Coenzyme A biosynthesis</keyword>
<protein>
    <recommendedName>
        <fullName evidence="15 16">Type III pantothenate kinase</fullName>
        <ecNumber evidence="6 16">2.7.1.33</ecNumber>
    </recommendedName>
    <alternativeName>
        <fullName evidence="16">PanK-III</fullName>
    </alternativeName>
    <alternativeName>
        <fullName evidence="16">Pantothenic acid kinase</fullName>
    </alternativeName>
</protein>
<evidence type="ECO:0000256" key="8">
    <source>
        <dbReference type="ARBA" id="ARBA00022679"/>
    </source>
</evidence>
<dbReference type="HAMAP" id="MF_01274">
    <property type="entry name" value="Pantothen_kinase_3"/>
    <property type="match status" value="1"/>
</dbReference>
<dbReference type="NCBIfam" id="TIGR00671">
    <property type="entry name" value="baf"/>
    <property type="match status" value="1"/>
</dbReference>
<keyword evidence="16" id="KW-0479">Metal-binding</keyword>
<keyword evidence="9 16" id="KW-0547">Nucleotide-binding</keyword>
<dbReference type="PANTHER" id="PTHR34265:SF1">
    <property type="entry name" value="TYPE III PANTOTHENATE KINASE"/>
    <property type="match status" value="1"/>
</dbReference>
<evidence type="ECO:0000256" key="9">
    <source>
        <dbReference type="ARBA" id="ARBA00022741"/>
    </source>
</evidence>
<organism evidence="17 18">
    <name type="scientific">Candidatus Fimadaptatus faecigallinarum</name>
    <dbReference type="NCBI Taxonomy" id="2840814"/>
    <lineage>
        <taxon>Bacteria</taxon>
        <taxon>Bacillati</taxon>
        <taxon>Bacillota</taxon>
        <taxon>Clostridia</taxon>
        <taxon>Eubacteriales</taxon>
        <taxon>Candidatus Fimadaptatus</taxon>
    </lineage>
</organism>
<evidence type="ECO:0000256" key="12">
    <source>
        <dbReference type="ARBA" id="ARBA00022958"/>
    </source>
</evidence>
<evidence type="ECO:0000256" key="4">
    <source>
        <dbReference type="ARBA" id="ARBA00005225"/>
    </source>
</evidence>
<dbReference type="Proteomes" id="UP000824123">
    <property type="component" value="Unassembled WGS sequence"/>
</dbReference>
<keyword evidence="11 16" id="KW-0067">ATP-binding</keyword>
<gene>
    <name evidence="16" type="primary">coaX</name>
    <name evidence="17" type="ORF">IAC59_06880</name>
</gene>
<comment type="pathway">
    <text evidence="4 16">Cofactor biosynthesis; coenzyme A biosynthesis; CoA from (R)-pantothenate: step 1/5.</text>
</comment>
<dbReference type="GO" id="GO:0046872">
    <property type="term" value="F:metal ion binding"/>
    <property type="evidence" value="ECO:0007669"/>
    <property type="project" value="UniProtKB-KW"/>
</dbReference>
<sequence>MILTLDIGNTNIKAGVFNGSELVDYWRISTDRSKSSDEYGILLLGLFAHSHIDPALDGIIMSSVVPTINFTIEHMCSSYFNITPMQVVPGIKTGINLKYENPRELGSDRIVNAVAAYELYGGPCIFIDFGTATTFGVVSHKGEFLGGAICPGIKLASEALTERTSRLPKIELAKPESVIGRNTISNMQSGLVYGYIGQVKYLVECMRAELGAPEARVIATGGMSRLIASGTDVIDEIDGLLTLKGLRIIYERNQPRA</sequence>
<feature type="binding site" evidence="16">
    <location>
        <position position="99"/>
    </location>
    <ligand>
        <name>substrate</name>
    </ligand>
</feature>
<comment type="subcellular location">
    <subcellularLocation>
        <location evidence="3 16">Cytoplasm</location>
    </subcellularLocation>
</comment>
<feature type="binding site" evidence="16">
    <location>
        <begin position="6"/>
        <end position="13"/>
    </location>
    <ligand>
        <name>ATP</name>
        <dbReference type="ChEBI" id="CHEBI:30616"/>
    </ligand>
</feature>
<comment type="subunit">
    <text evidence="5 16">Homodimer.</text>
</comment>
<evidence type="ECO:0000256" key="14">
    <source>
        <dbReference type="ARBA" id="ARBA00038036"/>
    </source>
</evidence>
<evidence type="ECO:0000256" key="1">
    <source>
        <dbReference type="ARBA" id="ARBA00001206"/>
    </source>
</evidence>
<proteinExistence type="inferred from homology"/>
<dbReference type="CDD" id="cd24015">
    <property type="entry name" value="ASKHA_NBD_PanK-III"/>
    <property type="match status" value="1"/>
</dbReference>
<comment type="similarity">
    <text evidence="14 16">Belongs to the type III pantothenate kinase family.</text>
</comment>
<evidence type="ECO:0000256" key="11">
    <source>
        <dbReference type="ARBA" id="ARBA00022840"/>
    </source>
</evidence>
<dbReference type="Pfam" id="PF03309">
    <property type="entry name" value="Pan_kinase"/>
    <property type="match status" value="1"/>
</dbReference>
<keyword evidence="8 16" id="KW-0808">Transferase</keyword>
<accession>A0A9D1LS46</accession>